<protein>
    <submittedName>
        <fullName evidence="5">DUF1553 domain-containing protein</fullName>
    </submittedName>
</protein>
<dbReference type="Gene3D" id="2.60.120.200">
    <property type="match status" value="1"/>
</dbReference>
<keyword evidence="6" id="KW-1185">Reference proteome</keyword>
<dbReference type="PANTHER" id="PTHR35889">
    <property type="entry name" value="CYCLOINULO-OLIGOSACCHARIDE FRUCTANOTRANSFERASE-RELATED"/>
    <property type="match status" value="1"/>
</dbReference>
<evidence type="ECO:0000313" key="6">
    <source>
        <dbReference type="Proteomes" id="UP001500936"/>
    </source>
</evidence>
<dbReference type="Pfam" id="PF07635">
    <property type="entry name" value="PSCyt1"/>
    <property type="match status" value="1"/>
</dbReference>
<reference evidence="6" key="1">
    <citation type="journal article" date="2019" name="Int. J. Syst. Evol. Microbiol.">
        <title>The Global Catalogue of Microorganisms (GCM) 10K type strain sequencing project: providing services to taxonomists for standard genome sequencing and annotation.</title>
        <authorList>
            <consortium name="The Broad Institute Genomics Platform"/>
            <consortium name="The Broad Institute Genome Sequencing Center for Infectious Disease"/>
            <person name="Wu L."/>
            <person name="Ma J."/>
        </authorList>
    </citation>
    <scope>NUCLEOTIDE SEQUENCE [LARGE SCALE GENOMIC DNA]</scope>
    <source>
        <strain evidence="6">JCM 17925</strain>
    </source>
</reference>
<organism evidence="5 6">
    <name type="scientific">Nibrella viscosa</name>
    <dbReference type="NCBI Taxonomy" id="1084524"/>
    <lineage>
        <taxon>Bacteria</taxon>
        <taxon>Pseudomonadati</taxon>
        <taxon>Bacteroidota</taxon>
        <taxon>Cytophagia</taxon>
        <taxon>Cytophagales</taxon>
        <taxon>Spirosomataceae</taxon>
        <taxon>Nibrella</taxon>
    </lineage>
</organism>
<dbReference type="PANTHER" id="PTHR35889:SF3">
    <property type="entry name" value="F-BOX DOMAIN-CONTAINING PROTEIN"/>
    <property type="match status" value="1"/>
</dbReference>
<dbReference type="SUPFAM" id="SSF49899">
    <property type="entry name" value="Concanavalin A-like lectins/glucanases"/>
    <property type="match status" value="1"/>
</dbReference>
<gene>
    <name evidence="5" type="ORF">GCM10023187_40070</name>
</gene>
<feature type="domain" description="Cytochrome C Planctomycete-type" evidence="4">
    <location>
        <begin position="43"/>
        <end position="104"/>
    </location>
</feature>
<dbReference type="InterPro" id="IPR011429">
    <property type="entry name" value="Cyt_c_Planctomycete-type"/>
</dbReference>
<dbReference type="Pfam" id="PF13385">
    <property type="entry name" value="Laminin_G_3"/>
    <property type="match status" value="1"/>
</dbReference>
<dbReference type="SUPFAM" id="SSF46626">
    <property type="entry name" value="Cytochrome c"/>
    <property type="match status" value="1"/>
</dbReference>
<dbReference type="Pfam" id="PF07587">
    <property type="entry name" value="PSD1"/>
    <property type="match status" value="1"/>
</dbReference>
<name>A0ABP8KQG4_9BACT</name>
<dbReference type="InterPro" id="IPR036909">
    <property type="entry name" value="Cyt_c-like_dom_sf"/>
</dbReference>
<feature type="region of interest" description="Disordered" evidence="1">
    <location>
        <begin position="995"/>
        <end position="1014"/>
    </location>
</feature>
<dbReference type="EMBL" id="BAABHB010000009">
    <property type="protein sequence ID" value="GAA4412633.1"/>
    <property type="molecule type" value="Genomic_DNA"/>
</dbReference>
<evidence type="ECO:0000259" key="2">
    <source>
        <dbReference type="Pfam" id="PF07583"/>
    </source>
</evidence>
<proteinExistence type="predicted"/>
<accession>A0ABP8KQG4</accession>
<dbReference type="Pfam" id="PF07583">
    <property type="entry name" value="PSCyt2"/>
    <property type="match status" value="1"/>
</dbReference>
<sequence>MATVIGLSCRHVDKPAEILAAEKSLPEKVDYNLHIKPILSDRCFACHGPDKNKQQAGLRLDTPESAYAALKESGNTAIVPGSLRKSELYHRITSTDPEYMMPTPESNLALSAEEKALIVRWIEQGAEYKPHWSLIAPTKVALPQVNNRRWVRNAIDNFVLKKLEEKGLTPAAEADKTTLLRRLSLDLTGLPPTPAEVDAFLADSSPNAYEKVVDRLLASPHYGERQAVEWLDAARYADTHGYQLDVMRTAWPYRDWVIKAYNQNLPFDKFITWQLAGDLLPVAGSREIARDRLVATAFNRMHPQNQEGGIVEEEYLTEYAADRTNTFGKAMLGMTVECARCHAHKYDPISQKDYYQLFAFFNTINEAGQVPYNGESTPTLLLTTEDAEAKLRFIREKLTALEPALNPANPAYTNGFQNWLSTIRRQPAQLIDRPGLAGRYRFEDTDPKTFCNEADPFNTARLSGDTDRIPEIVPGRWGNARKVNGEGHIDLGKQIAFYDRHQPFSVSLWVYLLKDGLRGPVFSRSNGLDNGNRGIECLMQKDGTLSINLNHSHPDNAIDLRTVQKFPVRQWTHLTITYDGSGSAKGTNLYLNGRLVPVRVFADNLKKSMLYGPGHTNGFGLFENFRLGGKFRDSMADFLVDELEIYCRAITPLEIAGLYQQKDLAREWLKQPSITAGQQNLLRAYYVSAVNPQYAKAAQEAAAWRAQETSVYDGCDEVMIMKERRYARKTHLLKRGVYDAPGEPVQPDTPAEFGPMPSNLPRNRLGLAQWLLRPDNPLFSRVMVNRFWQQYFGQGLVKSSDDFGNQGNLPTHPELLDYLAVHFRESGWNVKALQKLIVLSTTYRQSSVADARKREADPDNSLLSHGPSYRLSAEIIRDGALAASGLLVRKIGGPSVYPYQPFGVWESLSTLKYRQQHGDSLYRRSMYTIWKRTAPHPAMLTFDAPERHFCTVKRQKTSTPLQALITLNDPQFVEAARVLAQGAWGVGNGAWGQKQGAGRLGSSSLRQGTDYKSMGRSDESVEGVVQYMVKSIVSRPARPKELELMAQLYASELADFRKNPKQAAELLAVGEYPVDKRIPPPELAAWTVVASTLLNFDEVIVKR</sequence>
<comment type="caution">
    <text evidence="5">The sequence shown here is derived from an EMBL/GenBank/DDBJ whole genome shotgun (WGS) entry which is preliminary data.</text>
</comment>
<feature type="domain" description="DUF1553" evidence="3">
    <location>
        <begin position="763"/>
        <end position="1048"/>
    </location>
</feature>
<dbReference type="InterPro" id="IPR013320">
    <property type="entry name" value="ConA-like_dom_sf"/>
</dbReference>
<feature type="domain" description="DUF1549" evidence="2">
    <location>
        <begin position="155"/>
        <end position="365"/>
    </location>
</feature>
<dbReference type="InterPro" id="IPR022655">
    <property type="entry name" value="DUF1553"/>
</dbReference>
<evidence type="ECO:0000256" key="1">
    <source>
        <dbReference type="SAM" id="MobiDB-lite"/>
    </source>
</evidence>
<evidence type="ECO:0000259" key="3">
    <source>
        <dbReference type="Pfam" id="PF07587"/>
    </source>
</evidence>
<dbReference type="Proteomes" id="UP001500936">
    <property type="component" value="Unassembled WGS sequence"/>
</dbReference>
<evidence type="ECO:0000313" key="5">
    <source>
        <dbReference type="EMBL" id="GAA4412633.1"/>
    </source>
</evidence>
<evidence type="ECO:0000259" key="4">
    <source>
        <dbReference type="Pfam" id="PF07635"/>
    </source>
</evidence>
<dbReference type="InterPro" id="IPR011444">
    <property type="entry name" value="DUF1549"/>
</dbReference>